<dbReference type="EC" id="5.4.99.25" evidence="5"/>
<sequence>MDGLILIDKPAGVTSHDVVARVRREVVGPGRSRKGVGKVRVGHSGTLDPFATGLLVVLLGRATRVQAHVMGLPKCYEATARFGFTSTTGDPDGEIVETGRVPAEPLALPTGTVRQRPPAFSAVHVGGKRAYDLARAGNAVELPERDVLVHRFDRTGFDRFEIECSAGTYVRTLIADLGDAYCTALRRTAVGPFAIAEATADPTAGDVIGLGDALERFLPVAELAGQEAARAAHGLAVSGQPLGPTVLLRDVHGPIALAEPRPGGTLKPVVGFRA</sequence>
<comment type="similarity">
    <text evidence="2 5">Belongs to the pseudouridine synthase TruB family. Type 1 subfamily.</text>
</comment>
<comment type="function">
    <text evidence="5">Responsible for synthesis of pseudouridine from uracil-55 in the psi GC loop of transfer RNAs.</text>
</comment>
<dbReference type="GO" id="GO:0003723">
    <property type="term" value="F:RNA binding"/>
    <property type="evidence" value="ECO:0007669"/>
    <property type="project" value="InterPro"/>
</dbReference>
<evidence type="ECO:0000256" key="2">
    <source>
        <dbReference type="ARBA" id="ARBA00005642"/>
    </source>
</evidence>
<dbReference type="AlphaFoldDB" id="A0A6J4SHJ5"/>
<evidence type="ECO:0000256" key="3">
    <source>
        <dbReference type="ARBA" id="ARBA00022694"/>
    </source>
</evidence>
<keyword evidence="3 5" id="KW-0819">tRNA processing</keyword>
<evidence type="ECO:0000256" key="1">
    <source>
        <dbReference type="ARBA" id="ARBA00000385"/>
    </source>
</evidence>
<evidence type="ECO:0000313" key="7">
    <source>
        <dbReference type="EMBL" id="CAA9494209.1"/>
    </source>
</evidence>
<dbReference type="InterPro" id="IPR014780">
    <property type="entry name" value="tRNA_psdUridine_synth_TruB"/>
</dbReference>
<dbReference type="PANTHER" id="PTHR13767:SF2">
    <property type="entry name" value="PSEUDOURIDYLATE SYNTHASE TRUB1"/>
    <property type="match status" value="1"/>
</dbReference>
<dbReference type="Gene3D" id="3.30.2350.10">
    <property type="entry name" value="Pseudouridine synthase"/>
    <property type="match status" value="1"/>
</dbReference>
<feature type="active site" description="Nucleophile" evidence="5">
    <location>
        <position position="48"/>
    </location>
</feature>
<dbReference type="GO" id="GO:1990481">
    <property type="term" value="P:mRNA pseudouridine synthesis"/>
    <property type="evidence" value="ECO:0007669"/>
    <property type="project" value="TreeGrafter"/>
</dbReference>
<comment type="catalytic activity">
    <reaction evidence="1 5">
        <text>uridine(55) in tRNA = pseudouridine(55) in tRNA</text>
        <dbReference type="Rhea" id="RHEA:42532"/>
        <dbReference type="Rhea" id="RHEA-COMP:10101"/>
        <dbReference type="Rhea" id="RHEA-COMP:10102"/>
        <dbReference type="ChEBI" id="CHEBI:65314"/>
        <dbReference type="ChEBI" id="CHEBI:65315"/>
        <dbReference type="EC" id="5.4.99.25"/>
    </reaction>
</comment>
<feature type="domain" description="Pseudouridine synthase II N-terminal" evidence="6">
    <location>
        <begin position="34"/>
        <end position="170"/>
    </location>
</feature>
<dbReference type="SUPFAM" id="SSF55120">
    <property type="entry name" value="Pseudouridine synthase"/>
    <property type="match status" value="1"/>
</dbReference>
<dbReference type="NCBIfam" id="TIGR00431">
    <property type="entry name" value="TruB"/>
    <property type="match status" value="1"/>
</dbReference>
<evidence type="ECO:0000256" key="4">
    <source>
        <dbReference type="ARBA" id="ARBA00023235"/>
    </source>
</evidence>
<proteinExistence type="inferred from homology"/>
<dbReference type="HAMAP" id="MF_01080">
    <property type="entry name" value="TruB_bact"/>
    <property type="match status" value="1"/>
</dbReference>
<gene>
    <name evidence="5" type="primary">truB</name>
    <name evidence="7" type="ORF">AVDCRST_MAG53-1703</name>
</gene>
<dbReference type="GO" id="GO:0160148">
    <property type="term" value="F:tRNA pseudouridine(55) synthase activity"/>
    <property type="evidence" value="ECO:0007669"/>
    <property type="project" value="UniProtKB-EC"/>
</dbReference>
<name>A0A6J4SHJ5_9ACTN</name>
<keyword evidence="4 5" id="KW-0413">Isomerase</keyword>
<evidence type="ECO:0000256" key="5">
    <source>
        <dbReference type="HAMAP-Rule" id="MF_01080"/>
    </source>
</evidence>
<dbReference type="PANTHER" id="PTHR13767">
    <property type="entry name" value="TRNA-PSEUDOURIDINE SYNTHASE"/>
    <property type="match status" value="1"/>
</dbReference>
<reference evidence="7" key="1">
    <citation type="submission" date="2020-02" db="EMBL/GenBank/DDBJ databases">
        <authorList>
            <person name="Meier V. D."/>
        </authorList>
    </citation>
    <scope>NUCLEOTIDE SEQUENCE</scope>
    <source>
        <strain evidence="7">AVDCRST_MAG53</strain>
    </source>
</reference>
<dbReference type="EMBL" id="CADCVR010000052">
    <property type="protein sequence ID" value="CAA9494209.1"/>
    <property type="molecule type" value="Genomic_DNA"/>
</dbReference>
<organism evidence="7">
    <name type="scientific">uncultured Solirubrobacteraceae bacterium</name>
    <dbReference type="NCBI Taxonomy" id="1162706"/>
    <lineage>
        <taxon>Bacteria</taxon>
        <taxon>Bacillati</taxon>
        <taxon>Actinomycetota</taxon>
        <taxon>Thermoleophilia</taxon>
        <taxon>Solirubrobacterales</taxon>
        <taxon>Solirubrobacteraceae</taxon>
        <taxon>environmental samples</taxon>
    </lineage>
</organism>
<dbReference type="GO" id="GO:0031119">
    <property type="term" value="P:tRNA pseudouridine synthesis"/>
    <property type="evidence" value="ECO:0007669"/>
    <property type="project" value="UniProtKB-UniRule"/>
</dbReference>
<dbReference type="Pfam" id="PF01509">
    <property type="entry name" value="TruB_N"/>
    <property type="match status" value="1"/>
</dbReference>
<accession>A0A6J4SHJ5</accession>
<protein>
    <recommendedName>
        <fullName evidence="5">tRNA pseudouridine synthase B</fullName>
        <ecNumber evidence="5">5.4.99.25</ecNumber>
    </recommendedName>
    <alternativeName>
        <fullName evidence="5">tRNA pseudouridine(55) synthase</fullName>
        <shortName evidence="5">Psi55 synthase</shortName>
    </alternativeName>
    <alternativeName>
        <fullName evidence="5">tRNA pseudouridylate synthase</fullName>
    </alternativeName>
    <alternativeName>
        <fullName evidence="5">tRNA-uridine isomerase</fullName>
    </alternativeName>
</protein>
<dbReference type="InterPro" id="IPR002501">
    <property type="entry name" value="PsdUridine_synth_N"/>
</dbReference>
<evidence type="ECO:0000259" key="6">
    <source>
        <dbReference type="Pfam" id="PF01509"/>
    </source>
</evidence>
<dbReference type="InterPro" id="IPR020103">
    <property type="entry name" value="PsdUridine_synth_cat_dom_sf"/>
</dbReference>